<gene>
    <name evidence="2" type="ORF">BCR33DRAFT_723489</name>
</gene>
<reference evidence="2 3" key="1">
    <citation type="submission" date="2016-07" db="EMBL/GenBank/DDBJ databases">
        <title>Pervasive Adenine N6-methylation of Active Genes in Fungi.</title>
        <authorList>
            <consortium name="DOE Joint Genome Institute"/>
            <person name="Mondo S.J."/>
            <person name="Dannebaum R.O."/>
            <person name="Kuo R.C."/>
            <person name="Labutti K."/>
            <person name="Haridas S."/>
            <person name="Kuo A."/>
            <person name="Salamov A."/>
            <person name="Ahrendt S.R."/>
            <person name="Lipzen A."/>
            <person name="Sullivan W."/>
            <person name="Andreopoulos W.B."/>
            <person name="Clum A."/>
            <person name="Lindquist E."/>
            <person name="Daum C."/>
            <person name="Ramamoorthy G.K."/>
            <person name="Gryganskyi A."/>
            <person name="Culley D."/>
            <person name="Magnuson J.K."/>
            <person name="James T.Y."/>
            <person name="O'Malley M.A."/>
            <person name="Stajich J.E."/>
            <person name="Spatafora J.W."/>
            <person name="Visel A."/>
            <person name="Grigoriev I.V."/>
        </authorList>
    </citation>
    <scope>NUCLEOTIDE SEQUENCE [LARGE SCALE GENOMIC DNA]</scope>
    <source>
        <strain evidence="2 3">JEL800</strain>
    </source>
</reference>
<evidence type="ECO:0000256" key="1">
    <source>
        <dbReference type="SAM" id="MobiDB-lite"/>
    </source>
</evidence>
<feature type="compositionally biased region" description="Basic and acidic residues" evidence="1">
    <location>
        <begin position="44"/>
        <end position="55"/>
    </location>
</feature>
<feature type="region of interest" description="Disordered" evidence="1">
    <location>
        <begin position="34"/>
        <end position="55"/>
    </location>
</feature>
<dbReference type="EMBL" id="MCGO01000071">
    <property type="protein sequence ID" value="ORY32469.1"/>
    <property type="molecule type" value="Genomic_DNA"/>
</dbReference>
<accession>A0A1Y2BCB8</accession>
<protein>
    <submittedName>
        <fullName evidence="2">Uncharacterized protein</fullName>
    </submittedName>
</protein>
<evidence type="ECO:0000313" key="2">
    <source>
        <dbReference type="EMBL" id="ORY32469.1"/>
    </source>
</evidence>
<sequence>MPLKPQRPAFVDHRGRRVPILSLAEKRRFKTRASAQTFKVSRPKTPEERETEKKDNEALAKAILNIAREAGVKSIKNPAGFVKESKEALRMFLGGVIGQVAREKDERQIRRQIAQAAFV</sequence>
<evidence type="ECO:0000313" key="3">
    <source>
        <dbReference type="Proteomes" id="UP000193642"/>
    </source>
</evidence>
<dbReference type="Proteomes" id="UP000193642">
    <property type="component" value="Unassembled WGS sequence"/>
</dbReference>
<organism evidence="2 3">
    <name type="scientific">Rhizoclosmatium globosum</name>
    <dbReference type="NCBI Taxonomy" id="329046"/>
    <lineage>
        <taxon>Eukaryota</taxon>
        <taxon>Fungi</taxon>
        <taxon>Fungi incertae sedis</taxon>
        <taxon>Chytridiomycota</taxon>
        <taxon>Chytridiomycota incertae sedis</taxon>
        <taxon>Chytridiomycetes</taxon>
        <taxon>Chytridiales</taxon>
        <taxon>Chytriomycetaceae</taxon>
        <taxon>Rhizoclosmatium</taxon>
    </lineage>
</organism>
<comment type="caution">
    <text evidence="2">The sequence shown here is derived from an EMBL/GenBank/DDBJ whole genome shotgun (WGS) entry which is preliminary data.</text>
</comment>
<keyword evidence="3" id="KW-1185">Reference proteome</keyword>
<dbReference type="AlphaFoldDB" id="A0A1Y2BCB8"/>
<proteinExistence type="predicted"/>
<name>A0A1Y2BCB8_9FUNG</name>